<dbReference type="EMBL" id="CAMAPF010000945">
    <property type="protein sequence ID" value="CAH9126795.1"/>
    <property type="molecule type" value="Genomic_DNA"/>
</dbReference>
<reference evidence="10" key="1">
    <citation type="submission" date="2022-07" db="EMBL/GenBank/DDBJ databases">
        <authorList>
            <person name="Macas J."/>
            <person name="Novak P."/>
            <person name="Neumann P."/>
        </authorList>
    </citation>
    <scope>NUCLEOTIDE SEQUENCE</scope>
</reference>
<dbReference type="Pfam" id="PF04410">
    <property type="entry name" value="Gar1"/>
    <property type="match status" value="1"/>
</dbReference>
<evidence type="ECO:0000313" key="11">
    <source>
        <dbReference type="Proteomes" id="UP001152523"/>
    </source>
</evidence>
<accession>A0AAV0EU87</accession>
<dbReference type="GO" id="GO:0005634">
    <property type="term" value="C:nucleus"/>
    <property type="evidence" value="ECO:0007669"/>
    <property type="project" value="UniProtKB-SubCell"/>
</dbReference>
<comment type="caution">
    <text evidence="10">The sequence shown here is derived from an EMBL/GenBank/DDBJ whole genome shotgun (WGS) entry which is preliminary data.</text>
</comment>
<feature type="compositionally biased region" description="Basic and acidic residues" evidence="9">
    <location>
        <begin position="15"/>
        <end position="24"/>
    </location>
</feature>
<sequence>MVGILRSPTGGEEYSEPKTQRDPEQVEASDLLAEQLLLDLEENSISFADSFLDFDNLNYWIDQGSESHSMESAVNVDSVFGCDGAHEQVEYSEHKEKIGSLSYLEAKKIYDSEEVKVKEEIVVNSGDETVGELGCVTEDLIDQKSDSRSMQSAVNVDGEEVEYSEEKEKIGSLRYLEAEKIDCGEEVKEEVVVNCGDEKVRQLGCVIEKEMGKVNLNGTYSVKEGVEAMTREAVVGITEDMYSHGVKSNDSDHDEQVITINTGDKKEAMVNGSRIVGKDESDSDSGCDRDSLSSSSSASSSDDDDDEKGVNIINKRASEIEEGEILACTSDDMVAWSDDDDGVEGSGPKGPIRSKNELQELPFVPPVNVTIQPHHQTLPVGNISSILGAQVIVEGVEKHSPLNEGSILWITQTRSPLGIVDEIFGPVKNPYYIVRYNSEDEVPAGIQQGTVVSFVQEFAHHVLNDKSIYKKGYDASGENDEELSEEGEFSDDEKEAEYKRMMKMKKRGTNEHKYGGNKMEKKKVRNPPMYQKHNQVIDGGNVTSGSISVPVDQTKTQGSNNGHWSNPASTQSAQFHGFGGAPSSGGGLPCQQQPQNNGFQSLAMPPQQQQPQNNGFQSFAMPPQQQQQPQNNGFQSFAMPPHQQQQPQNNGFQSFAMPPQQQQQQQPQNNWFQSFAMPPQQQQQMMPFPGGLPGMNMQWAQPFFNMPVGNNIPMNNVGPMFPTNFVLHGGQPSFGIFNQPPPLGGQGLPIMNPSQQQVLLPKNATPQSESGNDSWPQPPGGQPSFGIFNQPPPLGGQGLPMMNPSQQVLLPNNATPQSEPGKDSWSQPSGTPERPRNSDQPGSFQRSFRGGRQSNHRGGGRFRGGRGRRQNNN</sequence>
<dbReference type="Gene3D" id="2.40.10.230">
    <property type="entry name" value="Probable tRNA pseudouridine synthase domain"/>
    <property type="match status" value="1"/>
</dbReference>
<feature type="region of interest" description="Disordered" evidence="9">
    <location>
        <begin position="1"/>
        <end position="24"/>
    </location>
</feature>
<feature type="region of interest" description="Disordered" evidence="9">
    <location>
        <begin position="275"/>
        <end position="310"/>
    </location>
</feature>
<organism evidence="10 11">
    <name type="scientific">Cuscuta epithymum</name>
    <dbReference type="NCBI Taxonomy" id="186058"/>
    <lineage>
        <taxon>Eukaryota</taxon>
        <taxon>Viridiplantae</taxon>
        <taxon>Streptophyta</taxon>
        <taxon>Embryophyta</taxon>
        <taxon>Tracheophyta</taxon>
        <taxon>Spermatophyta</taxon>
        <taxon>Magnoliopsida</taxon>
        <taxon>eudicotyledons</taxon>
        <taxon>Gunneridae</taxon>
        <taxon>Pentapetalae</taxon>
        <taxon>asterids</taxon>
        <taxon>lamiids</taxon>
        <taxon>Solanales</taxon>
        <taxon>Convolvulaceae</taxon>
        <taxon>Cuscuteae</taxon>
        <taxon>Cuscuta</taxon>
        <taxon>Cuscuta subgen. Cuscuta</taxon>
    </lineage>
</organism>
<evidence type="ECO:0000256" key="6">
    <source>
        <dbReference type="ARBA" id="ARBA00022553"/>
    </source>
</evidence>
<feature type="region of interest" description="Disordered" evidence="9">
    <location>
        <begin position="335"/>
        <end position="355"/>
    </location>
</feature>
<feature type="compositionally biased region" description="Polar residues" evidence="9">
    <location>
        <begin position="541"/>
        <end position="574"/>
    </location>
</feature>
<feature type="region of interest" description="Disordered" evidence="9">
    <location>
        <begin position="761"/>
        <end position="873"/>
    </location>
</feature>
<dbReference type="InterPro" id="IPR009000">
    <property type="entry name" value="Transl_B-barrel_sf"/>
</dbReference>
<keyword evidence="4" id="KW-0690">Ribosome biogenesis</keyword>
<dbReference type="GO" id="GO:0005732">
    <property type="term" value="C:sno(s)RNA-containing ribonucleoprotein complex"/>
    <property type="evidence" value="ECO:0007669"/>
    <property type="project" value="InterPro"/>
</dbReference>
<dbReference type="GO" id="GO:0006364">
    <property type="term" value="P:rRNA processing"/>
    <property type="evidence" value="ECO:0007669"/>
    <property type="project" value="UniProtKB-KW"/>
</dbReference>
<evidence type="ECO:0000256" key="7">
    <source>
        <dbReference type="ARBA" id="ARBA00022884"/>
    </source>
</evidence>
<keyword evidence="11" id="KW-1185">Reference proteome</keyword>
<dbReference type="GO" id="GO:0003723">
    <property type="term" value="F:RNA binding"/>
    <property type="evidence" value="ECO:0007669"/>
    <property type="project" value="UniProtKB-KW"/>
</dbReference>
<protein>
    <recommendedName>
        <fullName evidence="3">H/ACA ribonucleoprotein complex non-core subunit NAF1</fullName>
    </recommendedName>
</protein>
<evidence type="ECO:0000256" key="8">
    <source>
        <dbReference type="ARBA" id="ARBA00023242"/>
    </source>
</evidence>
<dbReference type="InterPro" id="IPR007504">
    <property type="entry name" value="H/ACA_rnp_Gar1/Naf1"/>
</dbReference>
<proteinExistence type="inferred from homology"/>
<dbReference type="PANTHER" id="PTHR31633">
    <property type="entry name" value="H/ACA RIBONUCLEOPROTEIN COMPLEX NON-CORE SUBUNIT NAF1"/>
    <property type="match status" value="1"/>
</dbReference>
<dbReference type="Proteomes" id="UP001152523">
    <property type="component" value="Unassembled WGS sequence"/>
</dbReference>
<feature type="region of interest" description="Disordered" evidence="9">
    <location>
        <begin position="509"/>
        <end position="668"/>
    </location>
</feature>
<dbReference type="PANTHER" id="PTHR31633:SF1">
    <property type="entry name" value="H_ACA RIBONUCLEOPROTEIN COMPLEX NON-CORE SUBUNIT NAF1"/>
    <property type="match status" value="1"/>
</dbReference>
<feature type="compositionally biased region" description="Polar residues" evidence="9">
    <location>
        <begin position="590"/>
        <end position="600"/>
    </location>
</feature>
<keyword evidence="8" id="KW-0539">Nucleus</keyword>
<keyword evidence="5" id="KW-0698">rRNA processing</keyword>
<keyword evidence="6" id="KW-0597">Phosphoprotein</keyword>
<dbReference type="GO" id="GO:0001522">
    <property type="term" value="P:pseudouridine synthesis"/>
    <property type="evidence" value="ECO:0007669"/>
    <property type="project" value="InterPro"/>
</dbReference>
<gene>
    <name evidence="10" type="ORF">CEPIT_LOCUS27814</name>
</gene>
<feature type="compositionally biased region" description="Acidic residues" evidence="9">
    <location>
        <begin position="477"/>
        <end position="494"/>
    </location>
</feature>
<evidence type="ECO:0000313" key="10">
    <source>
        <dbReference type="EMBL" id="CAH9126795.1"/>
    </source>
</evidence>
<evidence type="ECO:0000256" key="9">
    <source>
        <dbReference type="SAM" id="MobiDB-lite"/>
    </source>
</evidence>
<dbReference type="AlphaFoldDB" id="A0AAV0EU87"/>
<dbReference type="FunFam" id="2.40.10.230:FF:000002">
    <property type="entry name" value="H/ACA ribonucleoprotein complex non-core subunit NAF1"/>
    <property type="match status" value="1"/>
</dbReference>
<name>A0AAV0EU87_9ASTE</name>
<evidence type="ECO:0000256" key="4">
    <source>
        <dbReference type="ARBA" id="ARBA00022517"/>
    </source>
</evidence>
<dbReference type="InterPro" id="IPR038664">
    <property type="entry name" value="Gar1/Naf1_Cbf5-bd_sf"/>
</dbReference>
<dbReference type="SUPFAM" id="SSF50447">
    <property type="entry name" value="Translation proteins"/>
    <property type="match status" value="1"/>
</dbReference>
<evidence type="ECO:0000256" key="2">
    <source>
        <dbReference type="ARBA" id="ARBA00009801"/>
    </source>
</evidence>
<feature type="compositionally biased region" description="Polar residues" evidence="9">
    <location>
        <begin position="805"/>
        <end position="830"/>
    </location>
</feature>
<evidence type="ECO:0000256" key="5">
    <source>
        <dbReference type="ARBA" id="ARBA00022552"/>
    </source>
</evidence>
<feature type="compositionally biased region" description="Gly residues" evidence="9">
    <location>
        <begin position="577"/>
        <end position="588"/>
    </location>
</feature>
<keyword evidence="7" id="KW-0694">RNA-binding</keyword>
<feature type="compositionally biased region" description="Basic and acidic residues" evidence="9">
    <location>
        <begin position="276"/>
        <end position="291"/>
    </location>
</feature>
<feature type="region of interest" description="Disordered" evidence="9">
    <location>
        <begin position="475"/>
        <end position="494"/>
    </location>
</feature>
<comment type="similarity">
    <text evidence="2">Belongs to the NAF1 family.</text>
</comment>
<dbReference type="InterPro" id="IPR040309">
    <property type="entry name" value="Naf1"/>
</dbReference>
<dbReference type="GO" id="GO:0000493">
    <property type="term" value="P:box H/ACA snoRNP assembly"/>
    <property type="evidence" value="ECO:0007669"/>
    <property type="project" value="InterPro"/>
</dbReference>
<feature type="compositionally biased region" description="Basic residues" evidence="9">
    <location>
        <begin position="854"/>
        <end position="873"/>
    </location>
</feature>
<evidence type="ECO:0000256" key="1">
    <source>
        <dbReference type="ARBA" id="ARBA00004123"/>
    </source>
</evidence>
<evidence type="ECO:0000256" key="3">
    <source>
        <dbReference type="ARBA" id="ARBA00021438"/>
    </source>
</evidence>
<feature type="compositionally biased region" description="Polar residues" evidence="9">
    <location>
        <begin position="761"/>
        <end position="775"/>
    </location>
</feature>
<comment type="subcellular location">
    <subcellularLocation>
        <location evidence="1">Nucleus</location>
    </subcellularLocation>
</comment>
<feature type="compositionally biased region" description="Low complexity" evidence="9">
    <location>
        <begin position="658"/>
        <end position="668"/>
    </location>
</feature>